<dbReference type="Proteomes" id="UP001366166">
    <property type="component" value="Chromosome"/>
</dbReference>
<keyword evidence="1" id="KW-0805">Transcription regulation</keyword>
<dbReference type="SMART" id="SM00346">
    <property type="entry name" value="HTH_ICLR"/>
    <property type="match status" value="1"/>
</dbReference>
<dbReference type="InterPro" id="IPR050707">
    <property type="entry name" value="HTH_MetabolicPath_Reg"/>
</dbReference>
<dbReference type="SUPFAM" id="SSF55781">
    <property type="entry name" value="GAF domain-like"/>
    <property type="match status" value="1"/>
</dbReference>
<dbReference type="PROSITE" id="PS51078">
    <property type="entry name" value="ICLR_ED"/>
    <property type="match status" value="1"/>
</dbReference>
<feature type="domain" description="IclR-ED" evidence="5">
    <location>
        <begin position="84"/>
        <end position="265"/>
    </location>
</feature>
<dbReference type="SUPFAM" id="SSF46785">
    <property type="entry name" value="Winged helix' DNA-binding domain"/>
    <property type="match status" value="1"/>
</dbReference>
<name>A0AAU9F539_9BACT</name>
<sequence>MSSPASPEKLPNAPKSQRGVQSIHRAIGLLRTVVSNNERGISLAALARECGLHVATARRMLGALENEGLINYDSVTKLYHLGIELFYFGAAAYQFQMRDRYRHALERIALRTEDTAFLLVRSGNDALVIDRVEGAFPIRTLTHEVGQRSPLGMGAGSTALLASLPEKKIHSVIQANKRRYAQYKNSTPEDVWQLVEHFREHGYSLTGGVFIPEAVGLGRAVHDASGEVVAAVSVAAIKQRMDPERREMVAEIIKQEIEAIEKPNG</sequence>
<accession>A0AAU9F539</accession>
<protein>
    <submittedName>
        <fullName evidence="6">Transcriptional regulator</fullName>
    </submittedName>
</protein>
<evidence type="ECO:0000256" key="2">
    <source>
        <dbReference type="ARBA" id="ARBA00023125"/>
    </source>
</evidence>
<keyword evidence="3" id="KW-0804">Transcription</keyword>
<dbReference type="GO" id="GO:0003700">
    <property type="term" value="F:DNA-binding transcription factor activity"/>
    <property type="evidence" value="ECO:0007669"/>
    <property type="project" value="TreeGrafter"/>
</dbReference>
<dbReference type="Pfam" id="PF09339">
    <property type="entry name" value="HTH_IclR"/>
    <property type="match status" value="1"/>
</dbReference>
<dbReference type="PROSITE" id="PS51077">
    <property type="entry name" value="HTH_ICLR"/>
    <property type="match status" value="1"/>
</dbReference>
<evidence type="ECO:0000256" key="3">
    <source>
        <dbReference type="ARBA" id="ARBA00023163"/>
    </source>
</evidence>
<organism evidence="6 7">
    <name type="scientific">Desulfoferula mesophila</name>
    <dbReference type="NCBI Taxonomy" id="3058419"/>
    <lineage>
        <taxon>Bacteria</taxon>
        <taxon>Pseudomonadati</taxon>
        <taxon>Thermodesulfobacteriota</taxon>
        <taxon>Desulfarculia</taxon>
        <taxon>Desulfarculales</taxon>
        <taxon>Desulfarculaceae</taxon>
        <taxon>Desulfoferula</taxon>
    </lineage>
</organism>
<keyword evidence="2" id="KW-0238">DNA-binding</keyword>
<dbReference type="InterPro" id="IPR036388">
    <property type="entry name" value="WH-like_DNA-bd_sf"/>
</dbReference>
<dbReference type="InterPro" id="IPR036390">
    <property type="entry name" value="WH_DNA-bd_sf"/>
</dbReference>
<dbReference type="PANTHER" id="PTHR30136:SF39">
    <property type="entry name" value="TRANSCRIPTIONAL REGULATORY PROTEIN"/>
    <property type="match status" value="1"/>
</dbReference>
<evidence type="ECO:0000313" key="7">
    <source>
        <dbReference type="Proteomes" id="UP001366166"/>
    </source>
</evidence>
<dbReference type="GO" id="GO:0045892">
    <property type="term" value="P:negative regulation of DNA-templated transcription"/>
    <property type="evidence" value="ECO:0007669"/>
    <property type="project" value="TreeGrafter"/>
</dbReference>
<dbReference type="PANTHER" id="PTHR30136">
    <property type="entry name" value="HELIX-TURN-HELIX TRANSCRIPTIONAL REGULATOR, ICLR FAMILY"/>
    <property type="match status" value="1"/>
</dbReference>
<evidence type="ECO:0000259" key="5">
    <source>
        <dbReference type="PROSITE" id="PS51078"/>
    </source>
</evidence>
<proteinExistence type="predicted"/>
<dbReference type="Gene3D" id="1.10.10.10">
    <property type="entry name" value="Winged helix-like DNA-binding domain superfamily/Winged helix DNA-binding domain"/>
    <property type="match status" value="1"/>
</dbReference>
<feature type="domain" description="HTH iclR-type" evidence="4">
    <location>
        <begin position="20"/>
        <end position="83"/>
    </location>
</feature>
<evidence type="ECO:0000259" key="4">
    <source>
        <dbReference type="PROSITE" id="PS51077"/>
    </source>
</evidence>
<dbReference type="KEGG" id="dmp:FAK_36830"/>
<evidence type="ECO:0000313" key="6">
    <source>
        <dbReference type="EMBL" id="BEQ16617.1"/>
    </source>
</evidence>
<dbReference type="GO" id="GO:0003677">
    <property type="term" value="F:DNA binding"/>
    <property type="evidence" value="ECO:0007669"/>
    <property type="project" value="UniProtKB-KW"/>
</dbReference>
<gene>
    <name evidence="6" type="ORF">FAK_36830</name>
</gene>
<dbReference type="EMBL" id="AP028679">
    <property type="protein sequence ID" value="BEQ16617.1"/>
    <property type="molecule type" value="Genomic_DNA"/>
</dbReference>
<dbReference type="AlphaFoldDB" id="A0AAU9F539"/>
<dbReference type="InterPro" id="IPR014757">
    <property type="entry name" value="Tscrpt_reg_IclR_C"/>
</dbReference>
<dbReference type="RefSeq" id="WP_338602707.1">
    <property type="nucleotide sequence ID" value="NZ_AP028679.1"/>
</dbReference>
<dbReference type="InterPro" id="IPR005471">
    <property type="entry name" value="Tscrpt_reg_IclR_N"/>
</dbReference>
<dbReference type="Pfam" id="PF01614">
    <property type="entry name" value="IclR_C"/>
    <property type="match status" value="1"/>
</dbReference>
<keyword evidence="7" id="KW-1185">Reference proteome</keyword>
<evidence type="ECO:0000256" key="1">
    <source>
        <dbReference type="ARBA" id="ARBA00023015"/>
    </source>
</evidence>
<reference evidence="7" key="1">
    <citation type="journal article" date="2023" name="Arch. Microbiol.">
        <title>Desulfoferula mesophilus gen. nov. sp. nov., a mesophilic sulfate-reducing bacterium isolated from a brackish lake sediment.</title>
        <authorList>
            <person name="Watanabe T."/>
            <person name="Yabe T."/>
            <person name="Tsuji J.M."/>
            <person name="Fukui M."/>
        </authorList>
    </citation>
    <scope>NUCLEOTIDE SEQUENCE [LARGE SCALE GENOMIC DNA]</scope>
    <source>
        <strain evidence="7">12FAK</strain>
    </source>
</reference>
<dbReference type="Gene3D" id="3.30.450.40">
    <property type="match status" value="1"/>
</dbReference>
<dbReference type="InterPro" id="IPR029016">
    <property type="entry name" value="GAF-like_dom_sf"/>
</dbReference>